<dbReference type="InterPro" id="IPR015421">
    <property type="entry name" value="PyrdxlP-dep_Trfase_major"/>
</dbReference>
<dbReference type="InterPro" id="IPR050087">
    <property type="entry name" value="AON_synthase_class-II"/>
</dbReference>
<dbReference type="PROSITE" id="PS00599">
    <property type="entry name" value="AA_TRANSFER_CLASS_2"/>
    <property type="match status" value="1"/>
</dbReference>
<accession>A0ABN5LQS1</accession>
<comment type="similarity">
    <text evidence="4">Belongs to the class-II pyridoxal-phosphate-dependent aminotransferase family.</text>
</comment>
<comment type="caution">
    <text evidence="4">Lacks conserved residue(s) required for the propagation of feature annotation.</text>
</comment>
<dbReference type="CDD" id="cd06454">
    <property type="entry name" value="KBL_like"/>
    <property type="match status" value="1"/>
</dbReference>
<feature type="binding site" evidence="4">
    <location>
        <position position="135"/>
    </location>
    <ligand>
        <name>substrate</name>
    </ligand>
</feature>
<dbReference type="NCBIfam" id="TIGR01822">
    <property type="entry name" value="2am3keto_CoA"/>
    <property type="match status" value="1"/>
</dbReference>
<evidence type="ECO:0000256" key="4">
    <source>
        <dbReference type="HAMAP-Rule" id="MF_00985"/>
    </source>
</evidence>
<dbReference type="InterPro" id="IPR001917">
    <property type="entry name" value="Aminotrans_II_pyridoxalP_BS"/>
</dbReference>
<gene>
    <name evidence="4 6" type="primary">kbl</name>
    <name evidence="6" type="ORF">DLD77_08125</name>
</gene>
<dbReference type="Proteomes" id="UP000246099">
    <property type="component" value="Chromosome"/>
</dbReference>
<dbReference type="Gene3D" id="3.40.640.10">
    <property type="entry name" value="Type I PLP-dependent aspartate aminotransferase-like (Major domain)"/>
    <property type="match status" value="1"/>
</dbReference>
<feature type="binding site" evidence="4">
    <location>
        <position position="365"/>
    </location>
    <ligand>
        <name>substrate</name>
    </ligand>
</feature>
<feature type="binding site" description="in other chain" evidence="4">
    <location>
        <position position="182"/>
    </location>
    <ligand>
        <name>pyridoxal 5'-phosphate</name>
        <dbReference type="ChEBI" id="CHEBI:597326"/>
        <note>ligand shared between dimeric partners</note>
    </ligand>
</feature>
<name>A0ABN5LQS1_9BACT</name>
<evidence type="ECO:0000313" key="7">
    <source>
        <dbReference type="Proteomes" id="UP000246099"/>
    </source>
</evidence>
<proteinExistence type="inferred from homology"/>
<sequence length="400" mass="43525">MNQNFVKRLQEELDEIKTAGLYKSERIITSGQGAEIEVGGKTVINLCANNYLGLSSHPEVVAAAKATIDTHGYGMSSVRFICGTQDIHRELEEKISKFLGTEDTILYAAAFDANGGVFEPLFGEQDAIISDALNHASIIDGVRLCKAQRFRYEHNNMADLEAKLQEAAGARSRIIVTDGSFSMDGTIAQLDKICNLADRYDAIVMSDESHSSGFLGKTGRGTHEYRGVMGRVDIITGTLGKALGGASGGFTSGSKATIDMLRQRSRPYLFSNSVAPSIVGASIAVLDMLSETTELRDKLEFNTRYFREKMTAAGFDIKPGDHPIVPVMLYDAKLSQQFADKLLQEGIYVIGFFYPVVPKGQARIRVQLSAAHNQHHLDKAITAFTKIGKELGVLKTTASA</sequence>
<dbReference type="EC" id="2.3.1.29" evidence="4"/>
<dbReference type="SUPFAM" id="SSF53383">
    <property type="entry name" value="PLP-dependent transferases"/>
    <property type="match status" value="1"/>
</dbReference>
<dbReference type="InterPro" id="IPR015422">
    <property type="entry name" value="PyrdxlP-dep_Trfase_small"/>
</dbReference>
<dbReference type="PANTHER" id="PTHR13693">
    <property type="entry name" value="CLASS II AMINOTRANSFERASE/8-AMINO-7-OXONONANOATE SYNTHASE"/>
    <property type="match status" value="1"/>
</dbReference>
<dbReference type="Pfam" id="PF00155">
    <property type="entry name" value="Aminotran_1_2"/>
    <property type="match status" value="1"/>
</dbReference>
<evidence type="ECO:0000256" key="1">
    <source>
        <dbReference type="ARBA" id="ARBA00005189"/>
    </source>
</evidence>
<comment type="subunit">
    <text evidence="4">Homodimer.</text>
</comment>
<evidence type="ECO:0000256" key="3">
    <source>
        <dbReference type="ARBA" id="ARBA00022898"/>
    </source>
</evidence>
<feature type="binding site" description="in other chain" evidence="4">
    <location>
        <begin position="207"/>
        <end position="210"/>
    </location>
    <ligand>
        <name>pyridoxal 5'-phosphate</name>
        <dbReference type="ChEBI" id="CHEBI:597326"/>
        <note>ligand shared between dimeric partners</note>
    </ligand>
</feature>
<organism evidence="6 7">
    <name type="scientific">Chitinophaga alhagiae</name>
    <dbReference type="NCBI Taxonomy" id="2203219"/>
    <lineage>
        <taxon>Bacteria</taxon>
        <taxon>Pseudomonadati</taxon>
        <taxon>Bacteroidota</taxon>
        <taxon>Chitinophagia</taxon>
        <taxon>Chitinophagales</taxon>
        <taxon>Chitinophagaceae</taxon>
        <taxon>Chitinophaga</taxon>
    </lineage>
</organism>
<feature type="modified residue" description="N6-(pyridoxal phosphate)lysine" evidence="4">
    <location>
        <position position="241"/>
    </location>
</feature>
<dbReference type="InterPro" id="IPR015424">
    <property type="entry name" value="PyrdxlP-dep_Trfase"/>
</dbReference>
<dbReference type="HAMAP" id="MF_00985">
    <property type="entry name" value="2am3keto_CoA_ligase"/>
    <property type="match status" value="1"/>
</dbReference>
<protein>
    <recommendedName>
        <fullName evidence="4">2-amino-3-ketobutyrate coenzyme A ligase</fullName>
        <shortName evidence="4">AKB ligase</shortName>
        <ecNumber evidence="4">2.3.1.29</ecNumber>
    </recommendedName>
    <alternativeName>
        <fullName evidence="4">Glycine acetyltransferase</fullName>
    </alternativeName>
</protein>
<dbReference type="Gene3D" id="3.90.1150.10">
    <property type="entry name" value="Aspartate Aminotransferase, domain 1"/>
    <property type="match status" value="1"/>
</dbReference>
<evidence type="ECO:0000313" key="6">
    <source>
        <dbReference type="EMBL" id="AWO01664.1"/>
    </source>
</evidence>
<keyword evidence="3 4" id="KW-0663">Pyridoxal phosphate</keyword>
<feature type="binding site" evidence="4">
    <location>
        <begin position="271"/>
        <end position="272"/>
    </location>
    <ligand>
        <name>pyridoxal 5'-phosphate</name>
        <dbReference type="ChEBI" id="CHEBI:597326"/>
        <note>ligand shared between dimeric partners</note>
    </ligand>
</feature>
<comment type="catalytic activity">
    <reaction evidence="4">
        <text>glycine + acetyl-CoA = (2S)-2-amino-3-oxobutanoate + CoA</text>
        <dbReference type="Rhea" id="RHEA:20736"/>
        <dbReference type="ChEBI" id="CHEBI:57287"/>
        <dbReference type="ChEBI" id="CHEBI:57288"/>
        <dbReference type="ChEBI" id="CHEBI:57305"/>
        <dbReference type="ChEBI" id="CHEBI:78948"/>
        <dbReference type="EC" id="2.3.1.29"/>
    </reaction>
</comment>
<dbReference type="InterPro" id="IPR011282">
    <property type="entry name" value="2am3keto_CoA_ligase"/>
</dbReference>
<comment type="cofactor">
    <cofactor evidence="4">
        <name>pyridoxal 5'-phosphate</name>
        <dbReference type="ChEBI" id="CHEBI:597326"/>
    </cofactor>
    <text evidence="4">Binds 1 pyridoxal phosphate per subunit.</text>
</comment>
<dbReference type="InterPro" id="IPR004839">
    <property type="entry name" value="Aminotransferase_I/II_large"/>
</dbReference>
<evidence type="ECO:0000259" key="5">
    <source>
        <dbReference type="Pfam" id="PF00155"/>
    </source>
</evidence>
<dbReference type="EMBL" id="CP029600">
    <property type="protein sequence ID" value="AWO01664.1"/>
    <property type="molecule type" value="Genomic_DNA"/>
</dbReference>
<keyword evidence="2 4" id="KW-0808">Transferase</keyword>
<reference evidence="6 7" key="1">
    <citation type="submission" date="2018-05" db="EMBL/GenBank/DDBJ databases">
        <title>Chitinophaga sp. nov., isolated from rhizosphere soil of Alhagi.</title>
        <authorList>
            <person name="Liu Y."/>
        </authorList>
    </citation>
    <scope>NUCLEOTIDE SEQUENCE [LARGE SCALE GENOMIC DNA]</scope>
    <source>
        <strain evidence="6 7">T22</strain>
    </source>
</reference>
<feature type="binding site" description="in other chain" evidence="4">
    <location>
        <begin position="238"/>
        <end position="241"/>
    </location>
    <ligand>
        <name>pyridoxal 5'-phosphate</name>
        <dbReference type="ChEBI" id="CHEBI:597326"/>
        <note>ligand shared between dimeric partners</note>
    </ligand>
</feature>
<dbReference type="RefSeq" id="WP_119077875.1">
    <property type="nucleotide sequence ID" value="NZ_CP029600.1"/>
</dbReference>
<evidence type="ECO:0000256" key="2">
    <source>
        <dbReference type="ARBA" id="ARBA00022679"/>
    </source>
</evidence>
<keyword evidence="7" id="KW-1185">Reference proteome</keyword>
<comment type="pathway">
    <text evidence="4">Amino-acid degradation; L-threonine degradation via oxydo-reductase pathway; glycine from L-threonine: step 2/2.</text>
</comment>
<dbReference type="NCBIfam" id="NF005394">
    <property type="entry name" value="PRK06939.1"/>
    <property type="match status" value="1"/>
</dbReference>
<feature type="domain" description="Aminotransferase class I/classII large" evidence="5">
    <location>
        <begin position="42"/>
        <end position="383"/>
    </location>
</feature>
<keyword evidence="4" id="KW-0012">Acyltransferase</keyword>
<comment type="function">
    <text evidence="4">Catalyzes the cleavage of 2-amino-3-ketobutyrate to glycine and acetyl-CoA.</text>
</comment>
<comment type="pathway">
    <text evidence="1">Lipid metabolism.</text>
</comment>
<dbReference type="PANTHER" id="PTHR13693:SF103">
    <property type="entry name" value="AMINOTRANSFERASE CLASS I_CLASSII DOMAIN-CONTAINING PROTEIN"/>
    <property type="match status" value="1"/>
</dbReference>